<dbReference type="OrthoDB" id="201213at2759"/>
<dbReference type="InterPro" id="IPR002833">
    <property type="entry name" value="PTH2"/>
</dbReference>
<dbReference type="OMA" id="AIIAQCC"/>
<sequence length="126" mass="14452">MATLVYEHLTMYIVVRKDLAKTLKWPTGSVMAQACHAATAVLHTTRSDPNTIRYVEDYERMHKVVLETKNDETLSKLAESLKTHDISLYQWIEQPEGIPTALATAPIPERSPEVKDLFKKYCSLYR</sequence>
<dbReference type="GO" id="GO:0004045">
    <property type="term" value="F:peptidyl-tRNA hydrolase activity"/>
    <property type="evidence" value="ECO:0007669"/>
    <property type="project" value="UniProtKB-EC"/>
</dbReference>
<dbReference type="Gene3D" id="3.40.1490.10">
    <property type="entry name" value="Bit1"/>
    <property type="match status" value="1"/>
</dbReference>
<dbReference type="Pfam" id="PF01981">
    <property type="entry name" value="PTH2"/>
    <property type="match status" value="1"/>
</dbReference>
<dbReference type="PANTHER" id="PTHR46194">
    <property type="entry name" value="PEPTIDYL-TRNA HYDROLASE PTRHD1-RELATED"/>
    <property type="match status" value="1"/>
</dbReference>
<dbReference type="SUPFAM" id="SSF102462">
    <property type="entry name" value="Peptidyl-tRNA hydrolase II"/>
    <property type="match status" value="1"/>
</dbReference>
<dbReference type="PANTHER" id="PTHR46194:SF1">
    <property type="entry name" value="PEPTIDYL-TRNA HYDROLASE PTRHD1-RELATED"/>
    <property type="match status" value="1"/>
</dbReference>
<evidence type="ECO:0000313" key="5">
    <source>
        <dbReference type="Proteomes" id="UP000078561"/>
    </source>
</evidence>
<dbReference type="EMBL" id="LT554417">
    <property type="protein sequence ID" value="SAM04811.1"/>
    <property type="molecule type" value="Genomic_DNA"/>
</dbReference>
<organism evidence="4">
    <name type="scientific">Absidia glauca</name>
    <name type="common">Pin mould</name>
    <dbReference type="NCBI Taxonomy" id="4829"/>
    <lineage>
        <taxon>Eukaryota</taxon>
        <taxon>Fungi</taxon>
        <taxon>Fungi incertae sedis</taxon>
        <taxon>Mucoromycota</taxon>
        <taxon>Mucoromycotina</taxon>
        <taxon>Mucoromycetes</taxon>
        <taxon>Mucorales</taxon>
        <taxon>Cunninghamellaceae</taxon>
        <taxon>Absidia</taxon>
    </lineage>
</organism>
<dbReference type="AlphaFoldDB" id="A0A163K2B9"/>
<accession>A0A163K2B9</accession>
<proteinExistence type="predicted"/>
<dbReference type="InParanoid" id="A0A163K2B9"/>
<name>A0A163K2B9_ABSGL</name>
<evidence type="ECO:0000256" key="2">
    <source>
        <dbReference type="ARBA" id="ARBA00022801"/>
    </source>
</evidence>
<dbReference type="InterPro" id="IPR023476">
    <property type="entry name" value="Pep_tRNA_hydro_II_dom_sf"/>
</dbReference>
<evidence type="ECO:0000256" key="1">
    <source>
        <dbReference type="ARBA" id="ARBA00013260"/>
    </source>
</evidence>
<comment type="catalytic activity">
    <reaction evidence="3">
        <text>an N-acyl-L-alpha-aminoacyl-tRNA + H2O = an N-acyl-L-amino acid + a tRNA + H(+)</text>
        <dbReference type="Rhea" id="RHEA:54448"/>
        <dbReference type="Rhea" id="RHEA-COMP:10123"/>
        <dbReference type="Rhea" id="RHEA-COMP:13883"/>
        <dbReference type="ChEBI" id="CHEBI:15377"/>
        <dbReference type="ChEBI" id="CHEBI:15378"/>
        <dbReference type="ChEBI" id="CHEBI:59874"/>
        <dbReference type="ChEBI" id="CHEBI:78442"/>
        <dbReference type="ChEBI" id="CHEBI:138191"/>
        <dbReference type="EC" id="3.1.1.29"/>
    </reaction>
</comment>
<dbReference type="Proteomes" id="UP000078561">
    <property type="component" value="Unassembled WGS sequence"/>
</dbReference>
<evidence type="ECO:0000313" key="4">
    <source>
        <dbReference type="EMBL" id="SAM04811.1"/>
    </source>
</evidence>
<dbReference type="InterPro" id="IPR042237">
    <property type="entry name" value="PTRHD1"/>
</dbReference>
<protein>
    <recommendedName>
        <fullName evidence="1">peptidyl-tRNA hydrolase</fullName>
        <ecNumber evidence="1">3.1.1.29</ecNumber>
    </recommendedName>
</protein>
<keyword evidence="5" id="KW-1185">Reference proteome</keyword>
<keyword evidence="2" id="KW-0378">Hydrolase</keyword>
<gene>
    <name evidence="4" type="primary">ABSGL_10677.1 scaffold 12033</name>
</gene>
<dbReference type="EC" id="3.1.1.29" evidence="1"/>
<evidence type="ECO:0000256" key="3">
    <source>
        <dbReference type="ARBA" id="ARBA00048707"/>
    </source>
</evidence>
<reference evidence="4" key="1">
    <citation type="submission" date="2016-04" db="EMBL/GenBank/DDBJ databases">
        <authorList>
            <person name="Evans L.H."/>
            <person name="Alamgir A."/>
            <person name="Owens N."/>
            <person name="Weber N.D."/>
            <person name="Virtaneva K."/>
            <person name="Barbian K."/>
            <person name="Babar A."/>
            <person name="Rosenke K."/>
        </authorList>
    </citation>
    <scope>NUCLEOTIDE SEQUENCE [LARGE SCALE GENOMIC DNA]</scope>
    <source>
        <strain evidence="4">CBS 101.48</strain>
    </source>
</reference>